<keyword evidence="1" id="KW-1133">Transmembrane helix</keyword>
<evidence type="ECO:0000313" key="3">
    <source>
        <dbReference type="Proteomes" id="UP000266673"/>
    </source>
</evidence>
<comment type="caution">
    <text evidence="2">The sequence shown here is derived from an EMBL/GenBank/DDBJ whole genome shotgun (WGS) entry which is preliminary data.</text>
</comment>
<evidence type="ECO:0000313" key="2">
    <source>
        <dbReference type="EMBL" id="RIB28651.1"/>
    </source>
</evidence>
<reference evidence="2 3" key="1">
    <citation type="submission" date="2018-06" db="EMBL/GenBank/DDBJ databases">
        <title>Comparative genomics reveals the genomic features of Rhizophagus irregularis, R. cerebriforme, R. diaphanum and Gigaspora rosea, and their symbiotic lifestyle signature.</title>
        <authorList>
            <person name="Morin E."/>
            <person name="San Clemente H."/>
            <person name="Chen E.C.H."/>
            <person name="De La Providencia I."/>
            <person name="Hainaut M."/>
            <person name="Kuo A."/>
            <person name="Kohler A."/>
            <person name="Murat C."/>
            <person name="Tang N."/>
            <person name="Roy S."/>
            <person name="Loubradou J."/>
            <person name="Henrissat B."/>
            <person name="Grigoriev I.V."/>
            <person name="Corradi N."/>
            <person name="Roux C."/>
            <person name="Martin F.M."/>
        </authorList>
    </citation>
    <scope>NUCLEOTIDE SEQUENCE [LARGE SCALE GENOMIC DNA]</scope>
    <source>
        <strain evidence="2 3">DAOM 194757</strain>
    </source>
</reference>
<sequence length="194" mass="21540">MSEYENSERGDGAYLLAEPEKVEETMARTVHVASDFTSKVSSKIGRVNIFKHPREYFRLVLNGVQYIWIHFPPASWFAYGAIVLNAIPVTVFLGFIGLITTIVLGIAAIGILFAEGFLFSIGLVFLVPVVLVMAFAALSTAFFTTFSYCSYRIIYYFLRKLGILAEEAASDVTAAAKGIKKGLEEEKYGREHSQ</sequence>
<dbReference type="Pfam" id="PF16015">
    <property type="entry name" value="Promethin"/>
    <property type="match status" value="1"/>
</dbReference>
<gene>
    <name evidence="2" type="ORF">C2G38_2028366</name>
</gene>
<evidence type="ECO:0000256" key="1">
    <source>
        <dbReference type="SAM" id="Phobius"/>
    </source>
</evidence>
<dbReference type="AlphaFoldDB" id="A0A397W3K7"/>
<name>A0A397W3K7_9GLOM</name>
<keyword evidence="1" id="KW-0472">Membrane</keyword>
<dbReference type="OrthoDB" id="2437614at2759"/>
<keyword evidence="1" id="KW-0812">Transmembrane</keyword>
<proteinExistence type="predicted"/>
<accession>A0A397W3K7</accession>
<keyword evidence="3" id="KW-1185">Reference proteome</keyword>
<organism evidence="2 3">
    <name type="scientific">Gigaspora rosea</name>
    <dbReference type="NCBI Taxonomy" id="44941"/>
    <lineage>
        <taxon>Eukaryota</taxon>
        <taxon>Fungi</taxon>
        <taxon>Fungi incertae sedis</taxon>
        <taxon>Mucoromycota</taxon>
        <taxon>Glomeromycotina</taxon>
        <taxon>Glomeromycetes</taxon>
        <taxon>Diversisporales</taxon>
        <taxon>Gigasporaceae</taxon>
        <taxon>Gigaspora</taxon>
    </lineage>
</organism>
<protein>
    <submittedName>
        <fullName evidence="2">Uncharacterized protein</fullName>
    </submittedName>
</protein>
<dbReference type="EMBL" id="QKWP01000059">
    <property type="protein sequence ID" value="RIB28651.1"/>
    <property type="molecule type" value="Genomic_DNA"/>
</dbReference>
<dbReference type="Proteomes" id="UP000266673">
    <property type="component" value="Unassembled WGS sequence"/>
</dbReference>
<feature type="transmembrane region" description="Helical" evidence="1">
    <location>
        <begin position="119"/>
        <end position="151"/>
    </location>
</feature>